<sequence length="86" mass="10239">MTKYQVYRKADDFEDYRLADTIEIEDTAESKEELIFTNFSDLDGWSIDGDYEEFLNGYVDEIYFYRENVNSDEWDSDVAGYISKII</sequence>
<dbReference type="Proteomes" id="UP000734271">
    <property type="component" value="Unassembled WGS sequence"/>
</dbReference>
<name>A0ABS7T1Y0_9FIRM</name>
<organism evidence="1 2">
    <name type="scientific">Anaerococcus murdochii</name>
    <dbReference type="NCBI Taxonomy" id="411577"/>
    <lineage>
        <taxon>Bacteria</taxon>
        <taxon>Bacillati</taxon>
        <taxon>Bacillota</taxon>
        <taxon>Tissierellia</taxon>
        <taxon>Tissierellales</taxon>
        <taxon>Peptoniphilaceae</taxon>
        <taxon>Anaerococcus</taxon>
    </lineage>
</organism>
<keyword evidence="2" id="KW-1185">Reference proteome</keyword>
<reference evidence="1 2" key="1">
    <citation type="submission" date="2021-08" db="EMBL/GenBank/DDBJ databases">
        <title>FDA dAtabase for Regulatory Grade micrObial Sequences (FDA-ARGOS): Supporting development and validation of Infectious Disease Dx tests.</title>
        <authorList>
            <person name="Sproer C."/>
            <person name="Gronow S."/>
            <person name="Severitt S."/>
            <person name="Schroder I."/>
            <person name="Tallon L."/>
            <person name="Sadzewicz L."/>
            <person name="Zhao X."/>
            <person name="Boylan J."/>
            <person name="Ott S."/>
            <person name="Bowen H."/>
            <person name="Vavikolanu K."/>
            <person name="Hazen T."/>
            <person name="Aluvathingal J."/>
            <person name="Nadendla S."/>
            <person name="Lowell S."/>
            <person name="Myers T."/>
            <person name="Yan Y."/>
            <person name="Sichtig H."/>
        </authorList>
    </citation>
    <scope>NUCLEOTIDE SEQUENCE [LARGE SCALE GENOMIC DNA]</scope>
    <source>
        <strain evidence="1 2">FDAARGOS_1460</strain>
    </source>
</reference>
<protein>
    <submittedName>
        <fullName evidence="1">Uncharacterized protein</fullName>
    </submittedName>
</protein>
<accession>A0ABS7T1Y0</accession>
<evidence type="ECO:0000313" key="1">
    <source>
        <dbReference type="EMBL" id="MBZ2387763.1"/>
    </source>
</evidence>
<dbReference type="RefSeq" id="WP_223420621.1">
    <property type="nucleotide sequence ID" value="NZ_JAIPME010000002.1"/>
</dbReference>
<proteinExistence type="predicted"/>
<evidence type="ECO:0000313" key="2">
    <source>
        <dbReference type="Proteomes" id="UP000734271"/>
    </source>
</evidence>
<gene>
    <name evidence="1" type="ORF">K8P03_10815</name>
</gene>
<comment type="caution">
    <text evidence="1">The sequence shown here is derived from an EMBL/GenBank/DDBJ whole genome shotgun (WGS) entry which is preliminary data.</text>
</comment>
<dbReference type="EMBL" id="JAIPME010000002">
    <property type="protein sequence ID" value="MBZ2387763.1"/>
    <property type="molecule type" value="Genomic_DNA"/>
</dbReference>